<dbReference type="GO" id="GO:0016787">
    <property type="term" value="F:hydrolase activity"/>
    <property type="evidence" value="ECO:0007669"/>
    <property type="project" value="UniProtKB-KW"/>
</dbReference>
<sequence>MRKKLKIIFIVISVLFISVSLFFGAFLGVETFKGLTNFTPRKATIENISKYKKEYEKFAENKDVEEVKIKSSKFDHEIPAIFIKNKNSDKICIMVHGMGASKYSMYNQGQIFYDLGYSLLIYDQRNSGYNKAKYSTFGVLESFDTLDCLNYARENINSKAKLVLFGESLGGATSLIAASRDKTNIDYLVLDCPVSDSNEFSDKVFEKVEKEENIPGQLMKFTGNICLKLKLGFTLKDINTIKWIKNAKLDMPILIINSDSDKITPKYMGEDIYRAIDSKNKEIYTAKGYDHTKFAQENPKAYKKVLAEFFEKYK</sequence>
<keyword evidence="3" id="KW-0378">Hydrolase</keyword>
<dbReference type="InterPro" id="IPR000073">
    <property type="entry name" value="AB_hydrolase_1"/>
</dbReference>
<feature type="domain" description="AB hydrolase-1" evidence="2">
    <location>
        <begin position="93"/>
        <end position="201"/>
    </location>
</feature>
<gene>
    <name evidence="3" type="ORF">CJ192_05150</name>
</gene>
<keyword evidence="1" id="KW-0812">Transmembrane</keyword>
<evidence type="ECO:0000259" key="2">
    <source>
        <dbReference type="Pfam" id="PF00561"/>
    </source>
</evidence>
<evidence type="ECO:0000256" key="1">
    <source>
        <dbReference type="SAM" id="Phobius"/>
    </source>
</evidence>
<dbReference type="InterPro" id="IPR029058">
    <property type="entry name" value="AB_hydrolase_fold"/>
</dbReference>
<dbReference type="RefSeq" id="WP_004818026.1">
    <property type="nucleotide sequence ID" value="NZ_CAUPDS010000002.1"/>
</dbReference>
<dbReference type="InterPro" id="IPR052920">
    <property type="entry name" value="DNA-binding_regulatory"/>
</dbReference>
<keyword evidence="1" id="KW-1133">Transmembrane helix</keyword>
<dbReference type="Proteomes" id="UP000235658">
    <property type="component" value="Unassembled WGS sequence"/>
</dbReference>
<dbReference type="PANTHER" id="PTHR43358:SF4">
    <property type="entry name" value="ALPHA_BETA HYDROLASE FOLD-1 DOMAIN-CONTAINING PROTEIN"/>
    <property type="match status" value="1"/>
</dbReference>
<feature type="transmembrane region" description="Helical" evidence="1">
    <location>
        <begin position="7"/>
        <end position="29"/>
    </location>
</feature>
<dbReference type="Gene3D" id="3.40.50.1820">
    <property type="entry name" value="alpha/beta hydrolase"/>
    <property type="match status" value="1"/>
</dbReference>
<keyword evidence="1" id="KW-0472">Membrane</keyword>
<comment type="caution">
    <text evidence="3">The sequence shown here is derived from an EMBL/GenBank/DDBJ whole genome shotgun (WGS) entry which is preliminary data.</text>
</comment>
<dbReference type="SUPFAM" id="SSF53474">
    <property type="entry name" value="alpha/beta-Hydrolases"/>
    <property type="match status" value="1"/>
</dbReference>
<evidence type="ECO:0000313" key="4">
    <source>
        <dbReference type="Proteomes" id="UP000235658"/>
    </source>
</evidence>
<organism evidence="3 4">
    <name type="scientific">Anaerococcus hydrogenalis</name>
    <dbReference type="NCBI Taxonomy" id="33029"/>
    <lineage>
        <taxon>Bacteria</taxon>
        <taxon>Bacillati</taxon>
        <taxon>Bacillota</taxon>
        <taxon>Tissierellia</taxon>
        <taxon>Tissierellales</taxon>
        <taxon>Peptoniphilaceae</taxon>
        <taxon>Anaerococcus</taxon>
    </lineage>
</organism>
<dbReference type="PANTHER" id="PTHR43358">
    <property type="entry name" value="ALPHA/BETA-HYDROLASE"/>
    <property type="match status" value="1"/>
</dbReference>
<proteinExistence type="predicted"/>
<reference evidence="3 4" key="1">
    <citation type="submission" date="2017-09" db="EMBL/GenBank/DDBJ databases">
        <title>Bacterial strain isolated from the female urinary microbiota.</title>
        <authorList>
            <person name="Thomas-White K."/>
            <person name="Kumar N."/>
            <person name="Forster S."/>
            <person name="Putonti C."/>
            <person name="Lawley T."/>
            <person name="Wolfe A.J."/>
        </authorList>
    </citation>
    <scope>NUCLEOTIDE SEQUENCE [LARGE SCALE GENOMIC DNA]</scope>
    <source>
        <strain evidence="3 4">UMB0204</strain>
    </source>
</reference>
<name>A0A2N6UIP1_9FIRM</name>
<dbReference type="EMBL" id="PNHP01000003">
    <property type="protein sequence ID" value="PMC81415.1"/>
    <property type="molecule type" value="Genomic_DNA"/>
</dbReference>
<protein>
    <submittedName>
        <fullName evidence="3">Alpha/beta hydrolase</fullName>
    </submittedName>
</protein>
<evidence type="ECO:0000313" key="3">
    <source>
        <dbReference type="EMBL" id="PMC81415.1"/>
    </source>
</evidence>
<accession>A0A2N6UIP1</accession>
<dbReference type="Pfam" id="PF00561">
    <property type="entry name" value="Abhydrolase_1"/>
    <property type="match status" value="1"/>
</dbReference>
<dbReference type="GeneID" id="84578565"/>
<dbReference type="AlphaFoldDB" id="A0A2N6UIP1"/>